<proteinExistence type="predicted"/>
<dbReference type="EMBL" id="SJSK01000002">
    <property type="protein sequence ID" value="TCC92368.1"/>
    <property type="molecule type" value="Genomic_DNA"/>
</dbReference>
<name>A0A4R0MYF7_9SPHI</name>
<evidence type="ECO:0008006" key="3">
    <source>
        <dbReference type="Google" id="ProtNLM"/>
    </source>
</evidence>
<gene>
    <name evidence="1" type="ORF">EZ428_11630</name>
</gene>
<evidence type="ECO:0000313" key="1">
    <source>
        <dbReference type="EMBL" id="TCC92368.1"/>
    </source>
</evidence>
<reference evidence="1 2" key="1">
    <citation type="submission" date="2019-02" db="EMBL/GenBank/DDBJ databases">
        <title>Pedobacter sp. RP-1-13 sp. nov., isolated from Arctic soil.</title>
        <authorList>
            <person name="Dahal R.H."/>
        </authorList>
    </citation>
    <scope>NUCLEOTIDE SEQUENCE [LARGE SCALE GENOMIC DNA]</scope>
    <source>
        <strain evidence="1 2">RP-1-13</strain>
    </source>
</reference>
<dbReference type="OrthoDB" id="3240019at2"/>
<dbReference type="AlphaFoldDB" id="A0A4R0MYF7"/>
<evidence type="ECO:0000313" key="2">
    <source>
        <dbReference type="Proteomes" id="UP000292884"/>
    </source>
</evidence>
<protein>
    <recommendedName>
        <fullName evidence="3">AbiEi antitoxin C-terminal domain-containing protein</fullName>
    </recommendedName>
</protein>
<keyword evidence="2" id="KW-1185">Reference proteome</keyword>
<dbReference type="Proteomes" id="UP000292884">
    <property type="component" value="Unassembled WGS sequence"/>
</dbReference>
<dbReference type="RefSeq" id="WP_131553306.1">
    <property type="nucleotide sequence ID" value="NZ_SJSK01000002.1"/>
</dbReference>
<comment type="caution">
    <text evidence="1">The sequence shown here is derived from an EMBL/GenBank/DDBJ whole genome shotgun (WGS) entry which is preliminary data.</text>
</comment>
<sequence length="299" mass="34465">MAGISRFTTSLKSIVKQFTDSNKNLFTYSEIEGIFEDGRQSWRLPQSMTTDKFLMQLIEKTDFREIELNFSSVESRRLFMYGNATPEEIASASFNKAYLSHFTASSMNGLTEQIPKTIYVTVEQSAKHEIVPEIARRGLIQENIDKAFKKPQRTSEAIADWEGVKIVLLRGKSTGNLGVKSIGSARNLRVTDIERTLIDMTVRPSYSGGIFEVLKAYQNAGENSKVSVNKLLSYLKRMDFIYPYHQAIGFYMEKSGAFKEQQLEKFRELTGEYKFYLAYDMQEMEFSEDWNIYYPKGLR</sequence>
<organism evidence="1 2">
    <name type="scientific">Pedobacter frigiditerrae</name>
    <dbReference type="NCBI Taxonomy" id="2530452"/>
    <lineage>
        <taxon>Bacteria</taxon>
        <taxon>Pseudomonadati</taxon>
        <taxon>Bacteroidota</taxon>
        <taxon>Sphingobacteriia</taxon>
        <taxon>Sphingobacteriales</taxon>
        <taxon>Sphingobacteriaceae</taxon>
        <taxon>Pedobacter</taxon>
    </lineage>
</organism>
<accession>A0A4R0MYF7</accession>